<dbReference type="InterPro" id="IPR036269">
    <property type="entry name" value="Rho_N_sf"/>
</dbReference>
<accession>A0ABY8EGC9</accession>
<dbReference type="Proteomes" id="UP001222800">
    <property type="component" value="Chromosome"/>
</dbReference>
<evidence type="ECO:0000259" key="1">
    <source>
        <dbReference type="SMART" id="SM00959"/>
    </source>
</evidence>
<dbReference type="Pfam" id="PF07498">
    <property type="entry name" value="Rho_N"/>
    <property type="match status" value="1"/>
</dbReference>
<dbReference type="EMBL" id="CP120733">
    <property type="protein sequence ID" value="WFD12008.1"/>
    <property type="molecule type" value="Genomic_DNA"/>
</dbReference>
<name>A0ABY8EGC9_9FIRM</name>
<dbReference type="InterPro" id="IPR011112">
    <property type="entry name" value="Rho-like_N"/>
</dbReference>
<evidence type="ECO:0000313" key="2">
    <source>
        <dbReference type="EMBL" id="WFD12008.1"/>
    </source>
</evidence>
<gene>
    <name evidence="2" type="ORF">P4S50_07995</name>
</gene>
<reference evidence="2 3" key="1">
    <citation type="submission" date="2023-03" db="EMBL/GenBank/DDBJ databases">
        <title>Complete genome sequence of Tepidibacter sp. SWIR-1, isolated from a deep-sea hydrothermal vent.</title>
        <authorList>
            <person name="Li X."/>
        </authorList>
    </citation>
    <scope>NUCLEOTIDE SEQUENCE [LARGE SCALE GENOMIC DNA]</scope>
    <source>
        <strain evidence="2 3">SWIR-1</strain>
    </source>
</reference>
<dbReference type="InterPro" id="IPR036361">
    <property type="entry name" value="SAP_dom_sf"/>
</dbReference>
<dbReference type="Gene3D" id="1.10.720.30">
    <property type="entry name" value="SAP domain"/>
    <property type="match status" value="1"/>
</dbReference>
<keyword evidence="3" id="KW-1185">Reference proteome</keyword>
<evidence type="ECO:0000313" key="3">
    <source>
        <dbReference type="Proteomes" id="UP001222800"/>
    </source>
</evidence>
<dbReference type="RefSeq" id="WP_277734260.1">
    <property type="nucleotide sequence ID" value="NZ_CP120733.1"/>
</dbReference>
<dbReference type="SUPFAM" id="SSF68912">
    <property type="entry name" value="Rho N-terminal domain-like"/>
    <property type="match status" value="1"/>
</dbReference>
<protein>
    <submittedName>
        <fullName evidence="2">Rho termination factor N-terminal domain-containing protein</fullName>
    </submittedName>
</protein>
<dbReference type="SMART" id="SM00959">
    <property type="entry name" value="Rho_N"/>
    <property type="match status" value="1"/>
</dbReference>
<feature type="domain" description="Rho termination factor-like N-terminal" evidence="1">
    <location>
        <begin position="43"/>
        <end position="82"/>
    </location>
</feature>
<proteinExistence type="predicted"/>
<sequence>MKIKRSDGKIFNVTEKAYTLVYKPLGFSIVNDDLEEGDHQEVNYKKMKVDQLKILAQEKGIEGSDDMKKDELIEALESEGGE</sequence>
<organism evidence="2 3">
    <name type="scientific">Tepidibacter hydrothermalis</name>
    <dbReference type="NCBI Taxonomy" id="3036126"/>
    <lineage>
        <taxon>Bacteria</taxon>
        <taxon>Bacillati</taxon>
        <taxon>Bacillota</taxon>
        <taxon>Clostridia</taxon>
        <taxon>Peptostreptococcales</taxon>
        <taxon>Peptostreptococcaceae</taxon>
        <taxon>Tepidibacter</taxon>
    </lineage>
</organism>